<dbReference type="InterPro" id="IPR005380">
    <property type="entry name" value="XS_domain"/>
</dbReference>
<dbReference type="OrthoDB" id="1892195at2759"/>
<dbReference type="Gramene" id="TVU46254">
    <property type="protein sequence ID" value="TVU46254"/>
    <property type="gene ID" value="EJB05_05779"/>
</dbReference>
<dbReference type="Pfam" id="PF03469">
    <property type="entry name" value="XH"/>
    <property type="match status" value="1"/>
</dbReference>
<feature type="non-terminal residue" evidence="7">
    <location>
        <position position="1"/>
    </location>
</feature>
<proteinExistence type="predicted"/>
<dbReference type="EMBL" id="RWGY01000004">
    <property type="protein sequence ID" value="TVU46254.1"/>
    <property type="molecule type" value="Genomic_DNA"/>
</dbReference>
<feature type="coiled-coil region" evidence="3">
    <location>
        <begin position="363"/>
        <end position="450"/>
    </location>
</feature>
<feature type="domain" description="Factor of DNA methylation 1-5/IDN2" evidence="5">
    <location>
        <begin position="456"/>
        <end position="582"/>
    </location>
</feature>
<evidence type="ECO:0000313" key="8">
    <source>
        <dbReference type="Proteomes" id="UP000324897"/>
    </source>
</evidence>
<dbReference type="InterPro" id="IPR005381">
    <property type="entry name" value="Znf-XS_domain"/>
</dbReference>
<evidence type="ECO:0000259" key="4">
    <source>
        <dbReference type="Pfam" id="PF03468"/>
    </source>
</evidence>
<sequence>MDHMVMGIPFFTFRGRVPMEKYSSEDESDVSDSEIMEYKEKTCTQLRSGKIKVKCGQKTFRCPFCPGKMKQAYDLKELLQHAKGIGAAHKRKAKVRATHLGLADYLEKYLERSLEEPLQMVVHNPETTNKNEEEKYVWPWMGILVNLQYVVKFEECCGETEDRLRAQFSRFRPVEVTILGDPNDQSLFATIKFVEELSGFDNGSAFEMYFITKHCVLRSVGDLVREGKEKTDRRVSDFIRQIWEKNKQLEELELKKQLNAMKLCRMREEKYRLVKEHNEKMIKMLQGEINKRCKQLEDLASNSDIVDRATLEAKMEKENKLLHLVMEKQEKDLCCLLEKQKIQEETDETLKMLTAYQMQLDAKHKLELEVEKLTGKLEILKFRGDHEDMKLQKEIEDVSEELAEKDAELESIDDLNQVLISNEGRTSEELEEAKKEMIRALEKRSGVRSNMIIGVKRMGQLDQRAFREACKLKIAKDDFEGEFALLYSKWEYEINQPEWYFDVDGKKKETIQEDDEKLQALKAEYGKEAYDLVVRAICEMREYSPHERCPEPELWDFKKDQKATVPEVAAYLVKQWRASKNKRAYT</sequence>
<comment type="caution">
    <text evidence="7">The sequence shown here is derived from an EMBL/GenBank/DDBJ whole genome shotgun (WGS) entry which is preliminary data.</text>
</comment>
<reference evidence="7 8" key="1">
    <citation type="journal article" date="2019" name="Sci. Rep.">
        <title>A high-quality genome of Eragrostis curvula grass provides insights into Poaceae evolution and supports new strategies to enhance forage quality.</title>
        <authorList>
            <person name="Carballo J."/>
            <person name="Santos B.A.C.M."/>
            <person name="Zappacosta D."/>
            <person name="Garbus I."/>
            <person name="Selva J.P."/>
            <person name="Gallo C.A."/>
            <person name="Diaz A."/>
            <person name="Albertini E."/>
            <person name="Caccamo M."/>
            <person name="Echenique V."/>
        </authorList>
    </citation>
    <scope>NUCLEOTIDE SEQUENCE [LARGE SCALE GENOMIC DNA]</scope>
    <source>
        <strain evidence="8">cv. Victoria</strain>
        <tissue evidence="7">Leaf</tissue>
    </source>
</reference>
<dbReference type="Gene3D" id="3.30.70.2890">
    <property type="entry name" value="XS domain"/>
    <property type="match status" value="1"/>
</dbReference>
<evidence type="ECO:0000256" key="3">
    <source>
        <dbReference type="SAM" id="Coils"/>
    </source>
</evidence>
<feature type="domain" description="XS" evidence="4">
    <location>
        <begin position="133"/>
        <end position="215"/>
    </location>
</feature>
<dbReference type="PANTHER" id="PTHR21596">
    <property type="entry name" value="RIBONUCLEASE P SUBUNIT P38"/>
    <property type="match status" value="1"/>
</dbReference>
<dbReference type="GO" id="GO:0080188">
    <property type="term" value="P:gene silencing by siRNA-directed DNA methylation"/>
    <property type="evidence" value="ECO:0007669"/>
    <property type="project" value="InterPro"/>
</dbReference>
<dbReference type="InterPro" id="IPR038588">
    <property type="entry name" value="XS_domain_sf"/>
</dbReference>
<evidence type="ECO:0000313" key="7">
    <source>
        <dbReference type="EMBL" id="TVU46254.1"/>
    </source>
</evidence>
<keyword evidence="8" id="KW-1185">Reference proteome</keyword>
<evidence type="ECO:0000256" key="2">
    <source>
        <dbReference type="ARBA" id="ARBA00023158"/>
    </source>
</evidence>
<dbReference type="Proteomes" id="UP000324897">
    <property type="component" value="Chromosome 5"/>
</dbReference>
<dbReference type="Pfam" id="PF03470">
    <property type="entry name" value="zf-XS"/>
    <property type="match status" value="1"/>
</dbReference>
<dbReference type="AlphaFoldDB" id="A0A5J9WG58"/>
<dbReference type="PANTHER" id="PTHR21596:SF63">
    <property type="entry name" value="FACTOR OF DNA METHYLATION 1"/>
    <property type="match status" value="1"/>
</dbReference>
<name>A0A5J9WG58_9POAL</name>
<evidence type="ECO:0008006" key="9">
    <source>
        <dbReference type="Google" id="ProtNLM"/>
    </source>
</evidence>
<accession>A0A5J9WG58</accession>
<dbReference type="InterPro" id="IPR045177">
    <property type="entry name" value="FDM1-5/IDN2"/>
</dbReference>
<keyword evidence="1 3" id="KW-0175">Coiled coil</keyword>
<dbReference type="Pfam" id="PF03468">
    <property type="entry name" value="XS"/>
    <property type="match status" value="1"/>
</dbReference>
<feature type="domain" description="Zinc finger-XS" evidence="6">
    <location>
        <begin position="62"/>
        <end position="103"/>
    </location>
</feature>
<keyword evidence="2" id="KW-0943">RNA-mediated gene silencing</keyword>
<gene>
    <name evidence="7" type="ORF">EJB05_05779</name>
</gene>
<evidence type="ECO:0000256" key="1">
    <source>
        <dbReference type="ARBA" id="ARBA00023054"/>
    </source>
</evidence>
<organism evidence="7 8">
    <name type="scientific">Eragrostis curvula</name>
    <name type="common">weeping love grass</name>
    <dbReference type="NCBI Taxonomy" id="38414"/>
    <lineage>
        <taxon>Eukaryota</taxon>
        <taxon>Viridiplantae</taxon>
        <taxon>Streptophyta</taxon>
        <taxon>Embryophyta</taxon>
        <taxon>Tracheophyta</taxon>
        <taxon>Spermatophyta</taxon>
        <taxon>Magnoliopsida</taxon>
        <taxon>Liliopsida</taxon>
        <taxon>Poales</taxon>
        <taxon>Poaceae</taxon>
        <taxon>PACMAD clade</taxon>
        <taxon>Chloridoideae</taxon>
        <taxon>Eragrostideae</taxon>
        <taxon>Eragrostidinae</taxon>
        <taxon>Eragrostis</taxon>
    </lineage>
</organism>
<evidence type="ECO:0000259" key="6">
    <source>
        <dbReference type="Pfam" id="PF03470"/>
    </source>
</evidence>
<dbReference type="InterPro" id="IPR005379">
    <property type="entry name" value="FDM1-5/IDN2_XH"/>
</dbReference>
<evidence type="ECO:0000259" key="5">
    <source>
        <dbReference type="Pfam" id="PF03469"/>
    </source>
</evidence>
<protein>
    <recommendedName>
        <fullName evidence="9">Factor of DNA methylation 1-5/IDN2 domain-containing protein</fullName>
    </recommendedName>
</protein>